<sequence length="130" mass="14127">MPGERNLEKILASLDPLLQPGEYVFCSVVDPLQIDVSKCVATFREHEGFSVVMARDDADDAKLEYQQTFSWIALSVHSSLEAVGLTAAFSTALSQAGISCNVVAAFYHDHIFVPVPDAQRAVDILKGLSD</sequence>
<feature type="domain" description="DUF2241" evidence="1">
    <location>
        <begin position="2"/>
        <end position="69"/>
    </location>
</feature>
<gene>
    <name evidence="3" type="ORF">JI741_16180</name>
</gene>
<comment type="caution">
    <text evidence="3">The sequence shown here is derived from an EMBL/GenBank/DDBJ whole genome shotgun (WGS) entry which is preliminary data.</text>
</comment>
<dbReference type="Proteomes" id="UP000613030">
    <property type="component" value="Unassembled WGS sequence"/>
</dbReference>
<dbReference type="PANTHER" id="PTHR39199">
    <property type="entry name" value="BLR5128 PROTEIN"/>
    <property type="match status" value="1"/>
</dbReference>
<dbReference type="Pfam" id="PF13840">
    <property type="entry name" value="ACT_7"/>
    <property type="match status" value="1"/>
</dbReference>
<evidence type="ECO:0000259" key="1">
    <source>
        <dbReference type="Pfam" id="PF10000"/>
    </source>
</evidence>
<protein>
    <submittedName>
        <fullName evidence="3">ACT domain-containing protein</fullName>
    </submittedName>
</protein>
<evidence type="ECO:0000259" key="2">
    <source>
        <dbReference type="Pfam" id="PF13840"/>
    </source>
</evidence>
<feature type="domain" description="CASTOR ACT" evidence="2">
    <location>
        <begin position="70"/>
        <end position="126"/>
    </location>
</feature>
<dbReference type="SUPFAM" id="SSF55021">
    <property type="entry name" value="ACT-like"/>
    <property type="match status" value="2"/>
</dbReference>
<proteinExistence type="predicted"/>
<keyword evidence="4" id="KW-1185">Reference proteome</keyword>
<dbReference type="EMBL" id="JAERRB010000005">
    <property type="protein sequence ID" value="MBL0742765.1"/>
    <property type="molecule type" value="Genomic_DNA"/>
</dbReference>
<dbReference type="InterPro" id="IPR018717">
    <property type="entry name" value="DUF2241"/>
</dbReference>
<dbReference type="InterPro" id="IPR045865">
    <property type="entry name" value="ACT-like_dom_sf"/>
</dbReference>
<reference evidence="3 4" key="1">
    <citation type="submission" date="2021-01" db="EMBL/GenBank/DDBJ databases">
        <title>Chryseolinea sp. Jin1 Genome sequencing and assembly.</title>
        <authorList>
            <person name="Kim I."/>
        </authorList>
    </citation>
    <scope>NUCLEOTIDE SEQUENCE [LARGE SCALE GENOMIC DNA]</scope>
    <source>
        <strain evidence="3 4">Jin1</strain>
    </source>
</reference>
<dbReference type="InterPro" id="IPR027795">
    <property type="entry name" value="CASTOR_ACT_dom"/>
</dbReference>
<dbReference type="RefSeq" id="WP_202011362.1">
    <property type="nucleotide sequence ID" value="NZ_JAERRB010000005.1"/>
</dbReference>
<dbReference type="Gene3D" id="3.30.2130.10">
    <property type="entry name" value="VC0802-like"/>
    <property type="match status" value="1"/>
</dbReference>
<organism evidence="3 4">
    <name type="scientific">Chryseolinea lacunae</name>
    <dbReference type="NCBI Taxonomy" id="2801331"/>
    <lineage>
        <taxon>Bacteria</taxon>
        <taxon>Pseudomonadati</taxon>
        <taxon>Bacteroidota</taxon>
        <taxon>Cytophagia</taxon>
        <taxon>Cytophagales</taxon>
        <taxon>Fulvivirgaceae</taxon>
        <taxon>Chryseolinea</taxon>
    </lineage>
</organism>
<dbReference type="PANTHER" id="PTHR39199:SF1">
    <property type="entry name" value="BLR5128 PROTEIN"/>
    <property type="match status" value="1"/>
</dbReference>
<accession>A0ABS1KTH0</accession>
<dbReference type="Pfam" id="PF10000">
    <property type="entry name" value="ACT_3"/>
    <property type="match status" value="1"/>
</dbReference>
<name>A0ABS1KTH0_9BACT</name>
<evidence type="ECO:0000313" key="4">
    <source>
        <dbReference type="Proteomes" id="UP000613030"/>
    </source>
</evidence>
<evidence type="ECO:0000313" key="3">
    <source>
        <dbReference type="EMBL" id="MBL0742765.1"/>
    </source>
</evidence>